<reference evidence="12" key="1">
    <citation type="submission" date="2022-10" db="EMBL/GenBank/DDBJ databases">
        <title>Novel sulphate-reducing endosymbionts in the free-living metamonad Anaeramoeba.</title>
        <authorList>
            <person name="Jerlstrom-Hultqvist J."/>
            <person name="Cepicka I."/>
            <person name="Gallot-Lavallee L."/>
            <person name="Salas-Leiva D."/>
            <person name="Curtis B.A."/>
            <person name="Zahonova K."/>
            <person name="Pipaliya S."/>
            <person name="Dacks J."/>
            <person name="Roger A.J."/>
        </authorList>
    </citation>
    <scope>NUCLEOTIDE SEQUENCE</scope>
    <source>
        <strain evidence="12">BMAN</strain>
    </source>
</reference>
<evidence type="ECO:0000256" key="10">
    <source>
        <dbReference type="SAM" id="Phobius"/>
    </source>
</evidence>
<feature type="domain" description="E3 ubiquitin-protein ligase synoviolin-like TPR repeats" evidence="11">
    <location>
        <begin position="7"/>
        <end position="245"/>
    </location>
</feature>
<keyword evidence="7" id="KW-0862">Zinc</keyword>
<comment type="caution">
    <text evidence="12">The sequence shown here is derived from an EMBL/GenBank/DDBJ whole genome shotgun (WGS) entry which is preliminary data.</text>
</comment>
<evidence type="ECO:0000256" key="1">
    <source>
        <dbReference type="ARBA" id="ARBA00004370"/>
    </source>
</evidence>
<keyword evidence="4 10" id="KW-0812">Transmembrane</keyword>
<proteinExistence type="predicted"/>
<evidence type="ECO:0000256" key="8">
    <source>
        <dbReference type="ARBA" id="ARBA00022989"/>
    </source>
</evidence>
<evidence type="ECO:0000256" key="5">
    <source>
        <dbReference type="ARBA" id="ARBA00022723"/>
    </source>
</evidence>
<evidence type="ECO:0000256" key="7">
    <source>
        <dbReference type="ARBA" id="ARBA00022833"/>
    </source>
</evidence>
<dbReference type="AlphaFoldDB" id="A0A9Q0LHC9"/>
<organism evidence="12 13">
    <name type="scientific">Anaeramoeba ignava</name>
    <name type="common">Anaerobic marine amoeba</name>
    <dbReference type="NCBI Taxonomy" id="1746090"/>
    <lineage>
        <taxon>Eukaryota</taxon>
        <taxon>Metamonada</taxon>
        <taxon>Anaeramoebidae</taxon>
        <taxon>Anaeramoeba</taxon>
    </lineage>
</organism>
<evidence type="ECO:0000313" key="13">
    <source>
        <dbReference type="Proteomes" id="UP001149090"/>
    </source>
</evidence>
<name>A0A9Q0LHC9_ANAIG</name>
<evidence type="ECO:0000256" key="9">
    <source>
        <dbReference type="ARBA" id="ARBA00023136"/>
    </source>
</evidence>
<keyword evidence="13" id="KW-1185">Reference proteome</keyword>
<gene>
    <name evidence="12" type="ORF">M0811_09779</name>
</gene>
<evidence type="ECO:0000259" key="11">
    <source>
        <dbReference type="Pfam" id="PF25563"/>
    </source>
</evidence>
<dbReference type="EMBL" id="JAPDFW010000084">
    <property type="protein sequence ID" value="KAJ5071880.1"/>
    <property type="molecule type" value="Genomic_DNA"/>
</dbReference>
<keyword evidence="3" id="KW-0808">Transferase</keyword>
<feature type="transmembrane region" description="Helical" evidence="10">
    <location>
        <begin position="45"/>
        <end position="63"/>
    </location>
</feature>
<keyword evidence="5" id="KW-0479">Metal-binding</keyword>
<dbReference type="Pfam" id="PF25563">
    <property type="entry name" value="TPR_SYVN1_N"/>
    <property type="match status" value="1"/>
</dbReference>
<sequence length="248" mass="29165">MSFVSKSYFYISFMAFAMVLSQELQENQNQFFQALVSISNRSLPSLTLMNIVAMILFFIWNFITKLVYGNLNEFELDTLFETGYRKLVDFLLIAGMSGYKSTKEGIFIFFILLLLREWNEIANLRFSLILQNPFVPLSQKLRIFFGVVLFMFIDFSLFKLSLNEMTQNFPSIHIIFSIEFLLIVVEVFFLYIRSVFLLISSDKTDELLIYLEPIKELLKFLVMLIAFILLFMGGDIPFNFFPRSYSLF</sequence>
<feature type="transmembrane region" description="Helical" evidence="10">
    <location>
        <begin position="174"/>
        <end position="199"/>
    </location>
</feature>
<accession>A0A9Q0LHC9</accession>
<evidence type="ECO:0000256" key="4">
    <source>
        <dbReference type="ARBA" id="ARBA00022692"/>
    </source>
</evidence>
<comment type="subcellular location">
    <subcellularLocation>
        <location evidence="1">Membrane</location>
    </subcellularLocation>
</comment>
<protein>
    <recommendedName>
        <fullName evidence="11">E3 ubiquitin-protein ligase synoviolin-like TPR repeats domain-containing protein</fullName>
    </recommendedName>
</protein>
<dbReference type="InterPro" id="IPR057992">
    <property type="entry name" value="TPR_SYVN1_N"/>
</dbReference>
<feature type="transmembrane region" description="Helical" evidence="10">
    <location>
        <begin position="220"/>
        <end position="241"/>
    </location>
</feature>
<evidence type="ECO:0000256" key="3">
    <source>
        <dbReference type="ARBA" id="ARBA00022679"/>
    </source>
</evidence>
<dbReference type="Proteomes" id="UP001149090">
    <property type="component" value="Unassembled WGS sequence"/>
</dbReference>
<evidence type="ECO:0000256" key="6">
    <source>
        <dbReference type="ARBA" id="ARBA00022771"/>
    </source>
</evidence>
<feature type="transmembrane region" description="Helical" evidence="10">
    <location>
        <begin position="143"/>
        <end position="162"/>
    </location>
</feature>
<comment type="pathway">
    <text evidence="2">Protein modification; protein ubiquitination.</text>
</comment>
<keyword evidence="6" id="KW-0863">Zinc-finger</keyword>
<keyword evidence="9 10" id="KW-0472">Membrane</keyword>
<evidence type="ECO:0000256" key="2">
    <source>
        <dbReference type="ARBA" id="ARBA00004906"/>
    </source>
</evidence>
<keyword evidence="8 10" id="KW-1133">Transmembrane helix</keyword>
<evidence type="ECO:0000313" key="12">
    <source>
        <dbReference type="EMBL" id="KAJ5071880.1"/>
    </source>
</evidence>